<dbReference type="InterPro" id="IPR002048">
    <property type="entry name" value="EF_hand_dom"/>
</dbReference>
<gene>
    <name evidence="6" type="ORF">NQ314_012852</name>
</gene>
<evidence type="ECO:0000313" key="7">
    <source>
        <dbReference type="Proteomes" id="UP001162156"/>
    </source>
</evidence>
<dbReference type="InterPro" id="IPR051433">
    <property type="entry name" value="CIBP"/>
</dbReference>
<keyword evidence="3" id="KW-0106">Calcium</keyword>
<keyword evidence="1" id="KW-0479">Metal-binding</keyword>
<dbReference type="GO" id="GO:0005509">
    <property type="term" value="F:calcium ion binding"/>
    <property type="evidence" value="ECO:0007669"/>
    <property type="project" value="InterPro"/>
</dbReference>
<dbReference type="FunFam" id="1.10.238.10:FF:000079">
    <property type="entry name" value="Calcium and integrin-binding family member 2"/>
    <property type="match status" value="1"/>
</dbReference>
<keyword evidence="4" id="KW-0460">Magnesium</keyword>
<evidence type="ECO:0000256" key="1">
    <source>
        <dbReference type="ARBA" id="ARBA00022723"/>
    </source>
</evidence>
<dbReference type="PANTHER" id="PTHR45791">
    <property type="entry name" value="CALCIUM AND INTEGRIN BINDING FAMILY MEMBER 2"/>
    <property type="match status" value="1"/>
</dbReference>
<accession>A0AAV8X9Z5</accession>
<dbReference type="InterPro" id="IPR011992">
    <property type="entry name" value="EF-hand-dom_pair"/>
</dbReference>
<dbReference type="AlphaFoldDB" id="A0AAV8X9Z5"/>
<evidence type="ECO:0000256" key="2">
    <source>
        <dbReference type="ARBA" id="ARBA00022737"/>
    </source>
</evidence>
<organism evidence="6 7">
    <name type="scientific">Rhamnusium bicolor</name>
    <dbReference type="NCBI Taxonomy" id="1586634"/>
    <lineage>
        <taxon>Eukaryota</taxon>
        <taxon>Metazoa</taxon>
        <taxon>Ecdysozoa</taxon>
        <taxon>Arthropoda</taxon>
        <taxon>Hexapoda</taxon>
        <taxon>Insecta</taxon>
        <taxon>Pterygota</taxon>
        <taxon>Neoptera</taxon>
        <taxon>Endopterygota</taxon>
        <taxon>Coleoptera</taxon>
        <taxon>Polyphaga</taxon>
        <taxon>Cucujiformia</taxon>
        <taxon>Chrysomeloidea</taxon>
        <taxon>Cerambycidae</taxon>
        <taxon>Lepturinae</taxon>
        <taxon>Rhagiini</taxon>
        <taxon>Rhamnusium</taxon>
    </lineage>
</organism>
<evidence type="ECO:0000256" key="4">
    <source>
        <dbReference type="ARBA" id="ARBA00022842"/>
    </source>
</evidence>
<evidence type="ECO:0000313" key="6">
    <source>
        <dbReference type="EMBL" id="KAJ8935432.1"/>
    </source>
</evidence>
<dbReference type="InterPro" id="IPR018247">
    <property type="entry name" value="EF_Hand_1_Ca_BS"/>
</dbReference>
<protein>
    <recommendedName>
        <fullName evidence="5">EF-hand domain-containing protein</fullName>
    </recommendedName>
</protein>
<dbReference type="PROSITE" id="PS00018">
    <property type="entry name" value="EF_HAND_1"/>
    <property type="match status" value="1"/>
</dbReference>
<evidence type="ECO:0000259" key="5">
    <source>
        <dbReference type="PROSITE" id="PS50222"/>
    </source>
</evidence>
<dbReference type="EMBL" id="JANEYF010003577">
    <property type="protein sequence ID" value="KAJ8935432.1"/>
    <property type="molecule type" value="Genomic_DNA"/>
</dbReference>
<feature type="domain" description="EF-hand" evidence="5">
    <location>
        <begin position="104"/>
        <end position="139"/>
    </location>
</feature>
<reference evidence="6" key="1">
    <citation type="journal article" date="2023" name="Insect Mol. Biol.">
        <title>Genome sequencing provides insights into the evolution of gene families encoding plant cell wall-degrading enzymes in longhorned beetles.</title>
        <authorList>
            <person name="Shin N.R."/>
            <person name="Okamura Y."/>
            <person name="Kirsch R."/>
            <person name="Pauchet Y."/>
        </authorList>
    </citation>
    <scope>NUCLEOTIDE SEQUENCE</scope>
    <source>
        <strain evidence="6">RBIC_L_NR</strain>
    </source>
</reference>
<dbReference type="SUPFAM" id="SSF47473">
    <property type="entry name" value="EF-hand"/>
    <property type="match status" value="1"/>
</dbReference>
<comment type="caution">
    <text evidence="6">The sequence shown here is derived from an EMBL/GenBank/DDBJ whole genome shotgun (WGS) entry which is preliminary data.</text>
</comment>
<dbReference type="Gene3D" id="1.10.238.10">
    <property type="entry name" value="EF-hand"/>
    <property type="match status" value="2"/>
</dbReference>
<dbReference type="Proteomes" id="UP001162156">
    <property type="component" value="Unassembled WGS sequence"/>
</dbReference>
<sequence length="190" mass="21795">MGSSSSSSLTVLTEDILEEYTLLSYLNKAEILNLYKIFGTLDEKGLLQNLEYRFPRYAIEHLFPQLKYNPFKDRIFRVFSSHKDDKFSFEDMLDLCSVMSDKCPDKIKAAWAFKIFDFDEDDAVGEEDLMEVINKLTGSAGTIDIEHQEHIIKILLEEMDLASSGSVGQLEFVHAVGKMSEFPHSFCFHI</sequence>
<name>A0AAV8X9Z5_9CUCU</name>
<dbReference type="GO" id="GO:0000287">
    <property type="term" value="F:magnesium ion binding"/>
    <property type="evidence" value="ECO:0007669"/>
    <property type="project" value="TreeGrafter"/>
</dbReference>
<dbReference type="Pfam" id="PF13499">
    <property type="entry name" value="EF-hand_7"/>
    <property type="match status" value="1"/>
</dbReference>
<evidence type="ECO:0000256" key="3">
    <source>
        <dbReference type="ARBA" id="ARBA00022837"/>
    </source>
</evidence>
<keyword evidence="2" id="KW-0677">Repeat</keyword>
<proteinExistence type="predicted"/>
<keyword evidence="7" id="KW-1185">Reference proteome</keyword>
<dbReference type="PROSITE" id="PS50222">
    <property type="entry name" value="EF_HAND_2"/>
    <property type="match status" value="1"/>
</dbReference>
<dbReference type="PANTHER" id="PTHR45791:SF9">
    <property type="entry name" value="FREQUENIN-1-LIKE PROTEIN"/>
    <property type="match status" value="1"/>
</dbReference>